<reference evidence="8 9" key="1">
    <citation type="submission" date="2020-04" db="EMBL/GenBank/DDBJ databases">
        <authorList>
            <person name="Laetsch R D."/>
            <person name="Stevens L."/>
            <person name="Kumar S."/>
            <person name="Blaxter L. M."/>
        </authorList>
    </citation>
    <scope>NUCLEOTIDE SEQUENCE [LARGE SCALE GENOMIC DNA]</scope>
</reference>
<accession>A0A8S1FCK4</accession>
<protein>
    <recommendedName>
        <fullName evidence="10">SXP/RAL-2 family protein Ani s 5-like cation-binding domain-containing protein</fullName>
    </recommendedName>
</protein>
<comment type="caution">
    <text evidence="8">The sequence shown here is derived from an EMBL/GenBank/DDBJ whole genome shotgun (WGS) entry which is preliminary data.</text>
</comment>
<evidence type="ECO:0008006" key="10">
    <source>
        <dbReference type="Google" id="ProtNLM"/>
    </source>
</evidence>
<dbReference type="InterPro" id="IPR008632">
    <property type="entry name" value="Gp-FAR-1"/>
</dbReference>
<evidence type="ECO:0000256" key="3">
    <source>
        <dbReference type="ARBA" id="ARBA00022525"/>
    </source>
</evidence>
<dbReference type="Gene3D" id="1.20.120.1100">
    <property type="match status" value="1"/>
</dbReference>
<keyword evidence="5" id="KW-0175">Coiled coil</keyword>
<organism evidence="8 9">
    <name type="scientific">Caenorhabditis bovis</name>
    <dbReference type="NCBI Taxonomy" id="2654633"/>
    <lineage>
        <taxon>Eukaryota</taxon>
        <taxon>Metazoa</taxon>
        <taxon>Ecdysozoa</taxon>
        <taxon>Nematoda</taxon>
        <taxon>Chromadorea</taxon>
        <taxon>Rhabditida</taxon>
        <taxon>Rhabditina</taxon>
        <taxon>Rhabditomorpha</taxon>
        <taxon>Rhabditoidea</taxon>
        <taxon>Rhabditidae</taxon>
        <taxon>Peloderinae</taxon>
        <taxon>Caenorhabditis</taxon>
    </lineage>
</organism>
<dbReference type="Pfam" id="PF05823">
    <property type="entry name" value="Gp-FAR-1"/>
    <property type="match status" value="1"/>
</dbReference>
<evidence type="ECO:0000256" key="4">
    <source>
        <dbReference type="ARBA" id="ARBA00022729"/>
    </source>
</evidence>
<evidence type="ECO:0000256" key="1">
    <source>
        <dbReference type="ARBA" id="ARBA00004613"/>
    </source>
</evidence>
<evidence type="ECO:0000256" key="7">
    <source>
        <dbReference type="SAM" id="SignalP"/>
    </source>
</evidence>
<evidence type="ECO:0000256" key="2">
    <source>
        <dbReference type="ARBA" id="ARBA00006648"/>
    </source>
</evidence>
<keyword evidence="6" id="KW-0446">Lipid-binding</keyword>
<proteinExistence type="inferred from homology"/>
<gene>
    <name evidence="8" type="ORF">CBOVIS_LOCUS12440</name>
</gene>
<dbReference type="GO" id="GO:0005576">
    <property type="term" value="C:extracellular region"/>
    <property type="evidence" value="ECO:0007669"/>
    <property type="project" value="UniProtKB-SubCell"/>
</dbReference>
<feature type="chain" id="PRO_5035786704" description="SXP/RAL-2 family protein Ani s 5-like cation-binding domain-containing protein" evidence="7">
    <location>
        <begin position="16"/>
        <end position="179"/>
    </location>
</feature>
<dbReference type="Proteomes" id="UP000494206">
    <property type="component" value="Unassembled WGS sequence"/>
</dbReference>
<evidence type="ECO:0000313" key="8">
    <source>
        <dbReference type="EMBL" id="CAB3410998.1"/>
    </source>
</evidence>
<evidence type="ECO:0000256" key="6">
    <source>
        <dbReference type="ARBA" id="ARBA00023121"/>
    </source>
</evidence>
<comment type="subcellular location">
    <subcellularLocation>
        <location evidence="1">Secreted</location>
    </subcellularLocation>
</comment>
<keyword evidence="4 7" id="KW-0732">Signal</keyword>
<name>A0A8S1FCK4_9PELO</name>
<dbReference type="AlphaFoldDB" id="A0A8S1FCK4"/>
<keyword evidence="3" id="KW-0964">Secreted</keyword>
<sequence length="179" mass="20815">MKFLIALVFLQFIAAQEVAVEKINSVLEHLSDSKKYIPEYIYNTLQDMNQETRAQIAQLVNDVHEKKFGPPRNMEDMLATLNKEYPLVAQVANQLNTFYRQRLGNLGPKAQEFFNRYEAHTFETLGDDASEIEANIANHAEQLANDFKELYEDPEEAAKLDEQFPEFRNIYNELVNENH</sequence>
<dbReference type="EMBL" id="CADEPM010000012">
    <property type="protein sequence ID" value="CAB3410998.1"/>
    <property type="molecule type" value="Genomic_DNA"/>
</dbReference>
<keyword evidence="9" id="KW-1185">Reference proteome</keyword>
<evidence type="ECO:0000313" key="9">
    <source>
        <dbReference type="Proteomes" id="UP000494206"/>
    </source>
</evidence>
<feature type="signal peptide" evidence="7">
    <location>
        <begin position="1"/>
        <end position="15"/>
    </location>
</feature>
<comment type="similarity">
    <text evidence="2">Belongs to the fatty-acid and retinol-binding protein (FARBP) family.</text>
</comment>
<evidence type="ECO:0000256" key="5">
    <source>
        <dbReference type="ARBA" id="ARBA00023054"/>
    </source>
</evidence>
<dbReference type="GO" id="GO:0008289">
    <property type="term" value="F:lipid binding"/>
    <property type="evidence" value="ECO:0007669"/>
    <property type="project" value="UniProtKB-KW"/>
</dbReference>